<keyword evidence="2" id="KW-0812">Transmembrane</keyword>
<dbReference type="KEGG" id="kuy:FY550_15775"/>
<protein>
    <submittedName>
        <fullName evidence="4">Mechanosensitive ion channel</fullName>
    </submittedName>
</protein>
<gene>
    <name evidence="4" type="ORF">FY550_15775</name>
</gene>
<keyword evidence="5" id="KW-1185">Reference proteome</keyword>
<evidence type="ECO:0000256" key="1">
    <source>
        <dbReference type="SAM" id="MobiDB-lite"/>
    </source>
</evidence>
<feature type="transmembrane region" description="Helical" evidence="2">
    <location>
        <begin position="15"/>
        <end position="37"/>
    </location>
</feature>
<dbReference type="PANTHER" id="PTHR30566">
    <property type="entry name" value="YNAI-RELATED MECHANOSENSITIVE ION CHANNEL"/>
    <property type="match status" value="1"/>
</dbReference>
<feature type="transmembrane region" description="Helical" evidence="2">
    <location>
        <begin position="49"/>
        <end position="77"/>
    </location>
</feature>
<dbReference type="OrthoDB" id="9792218at2"/>
<proteinExistence type="predicted"/>
<organism evidence="4 5">
    <name type="scientific">Kushneria phosphatilytica</name>
    <dbReference type="NCBI Taxonomy" id="657387"/>
    <lineage>
        <taxon>Bacteria</taxon>
        <taxon>Pseudomonadati</taxon>
        <taxon>Pseudomonadota</taxon>
        <taxon>Gammaproteobacteria</taxon>
        <taxon>Oceanospirillales</taxon>
        <taxon>Halomonadaceae</taxon>
        <taxon>Kushneria</taxon>
    </lineage>
</organism>
<evidence type="ECO:0000313" key="4">
    <source>
        <dbReference type="EMBL" id="QEL12454.1"/>
    </source>
</evidence>
<dbReference type="InterPro" id="IPR010920">
    <property type="entry name" value="LSM_dom_sf"/>
</dbReference>
<keyword evidence="2" id="KW-1133">Transmembrane helix</keyword>
<evidence type="ECO:0000313" key="5">
    <source>
        <dbReference type="Proteomes" id="UP000322553"/>
    </source>
</evidence>
<dbReference type="GO" id="GO:0008381">
    <property type="term" value="F:mechanosensitive monoatomic ion channel activity"/>
    <property type="evidence" value="ECO:0007669"/>
    <property type="project" value="UniProtKB-ARBA"/>
</dbReference>
<reference evidence="4 5" key="1">
    <citation type="submission" date="2019-08" db="EMBL/GenBank/DDBJ databases">
        <title>Complete genome sequence of Kushneria sp. YCWA18, a halophilic phosphate-solubilizing bacterium isolated from Daqiao saltern in China.</title>
        <authorList>
            <person name="Du G.-X."/>
            <person name="Qu L.-Y."/>
        </authorList>
    </citation>
    <scope>NUCLEOTIDE SEQUENCE [LARGE SCALE GENOMIC DNA]</scope>
    <source>
        <strain evidence="4 5">YCWA18</strain>
    </source>
</reference>
<dbReference type="Proteomes" id="UP000322553">
    <property type="component" value="Chromosome"/>
</dbReference>
<dbReference type="EMBL" id="CP043420">
    <property type="protein sequence ID" value="QEL12454.1"/>
    <property type="molecule type" value="Genomic_DNA"/>
</dbReference>
<feature type="region of interest" description="Disordered" evidence="1">
    <location>
        <begin position="430"/>
        <end position="464"/>
    </location>
</feature>
<dbReference type="SUPFAM" id="SSF50182">
    <property type="entry name" value="Sm-like ribonucleoproteins"/>
    <property type="match status" value="1"/>
</dbReference>
<accession>A0A5C1A310</accession>
<feature type="domain" description="Mechanosensitive ion channel MscS" evidence="3">
    <location>
        <begin position="263"/>
        <end position="329"/>
    </location>
</feature>
<name>A0A5C1A310_9GAMM</name>
<feature type="transmembrane region" description="Helical" evidence="2">
    <location>
        <begin position="167"/>
        <end position="186"/>
    </location>
</feature>
<feature type="transmembrane region" description="Helical" evidence="2">
    <location>
        <begin position="241"/>
        <end position="260"/>
    </location>
</feature>
<feature type="transmembrane region" description="Helical" evidence="2">
    <location>
        <begin position="129"/>
        <end position="155"/>
    </location>
</feature>
<dbReference type="AlphaFoldDB" id="A0A5C1A310"/>
<dbReference type="Pfam" id="PF00924">
    <property type="entry name" value="MS_channel_2nd"/>
    <property type="match status" value="1"/>
</dbReference>
<dbReference type="PANTHER" id="PTHR30566:SF25">
    <property type="entry name" value="INNER MEMBRANE PROTEIN"/>
    <property type="match status" value="1"/>
</dbReference>
<sequence length="464" mass="51859">MPEILMTWLTHLPPWAQAGGVLALTLALHAVLGYLHIRLRRLERSRFHPLNVAAIAVHPPLVTGLWVYGLAITFWYLVPNTVAWHPGIMTLANAAAALLGVWLVIRVSRRLIAVMDRWATQRHSRFERYLAPFLVRCIAALAPVLLLFSLFPLFITSTRIDAVLHNITSLLLIASIAAVMIHGVNVTERLLSERYRIDVDDNLLARKVHTQIAVLRKLINFIIILLALASMLMVFDKVRQLGASILASAGILGVVLGFAAQKVIGNLIAGIQIALTQPIQLDDAVVVEGEWGWVEELTLTYVVVRLWDWRRLVLPINYFIDHPFENWTRRTSDLIGSVMLYADYYLPLDTLQQEAERIARASPLWNGKVCKVQLLEMTERNMQLRVLVSATGGGNTFDLRCEMREGLLRFIAEHYPDALPRVRLDLPPQGGVSAQAADNAHTGAEQARNYNIPERSGSTASPGT</sequence>
<evidence type="ECO:0000259" key="3">
    <source>
        <dbReference type="Pfam" id="PF00924"/>
    </source>
</evidence>
<feature type="transmembrane region" description="Helical" evidence="2">
    <location>
        <begin position="218"/>
        <end position="235"/>
    </location>
</feature>
<dbReference type="GO" id="GO:0016020">
    <property type="term" value="C:membrane"/>
    <property type="evidence" value="ECO:0007669"/>
    <property type="project" value="InterPro"/>
</dbReference>
<dbReference type="InterPro" id="IPR006685">
    <property type="entry name" value="MscS_channel_2nd"/>
</dbReference>
<evidence type="ECO:0000256" key="2">
    <source>
        <dbReference type="SAM" id="Phobius"/>
    </source>
</evidence>
<dbReference type="Gene3D" id="1.10.287.1260">
    <property type="match status" value="1"/>
</dbReference>
<feature type="transmembrane region" description="Helical" evidence="2">
    <location>
        <begin position="83"/>
        <end position="108"/>
    </location>
</feature>
<dbReference type="RefSeq" id="WP_084388191.1">
    <property type="nucleotide sequence ID" value="NZ_CP043420.1"/>
</dbReference>
<keyword evidence="2" id="KW-0472">Membrane</keyword>